<keyword evidence="1" id="KW-1133">Transmembrane helix</keyword>
<keyword evidence="3" id="KW-1185">Reference proteome</keyword>
<feature type="transmembrane region" description="Helical" evidence="1">
    <location>
        <begin position="110"/>
        <end position="131"/>
    </location>
</feature>
<keyword evidence="1" id="KW-0472">Membrane</keyword>
<dbReference type="OrthoDB" id="2440835at2"/>
<dbReference type="Proteomes" id="UP000247922">
    <property type="component" value="Unassembled WGS sequence"/>
</dbReference>
<feature type="transmembrane region" description="Helical" evidence="1">
    <location>
        <begin position="137"/>
        <end position="158"/>
    </location>
</feature>
<proteinExistence type="predicted"/>
<evidence type="ECO:0000313" key="3">
    <source>
        <dbReference type="Proteomes" id="UP000247922"/>
    </source>
</evidence>
<keyword evidence="1" id="KW-0812">Transmembrane</keyword>
<dbReference type="EMBL" id="QJJR01000002">
    <property type="protein sequence ID" value="PXW92712.1"/>
    <property type="molecule type" value="Genomic_DNA"/>
</dbReference>
<evidence type="ECO:0000313" key="2">
    <source>
        <dbReference type="EMBL" id="PXW92712.1"/>
    </source>
</evidence>
<feature type="transmembrane region" description="Helical" evidence="1">
    <location>
        <begin position="12"/>
        <end position="33"/>
    </location>
</feature>
<feature type="transmembrane region" description="Helical" evidence="1">
    <location>
        <begin position="45"/>
        <end position="66"/>
    </location>
</feature>
<dbReference type="AlphaFoldDB" id="A0A2V3WUR1"/>
<feature type="transmembrane region" description="Helical" evidence="1">
    <location>
        <begin position="193"/>
        <end position="212"/>
    </location>
</feature>
<feature type="transmembrane region" description="Helical" evidence="1">
    <location>
        <begin position="165"/>
        <end position="187"/>
    </location>
</feature>
<protein>
    <submittedName>
        <fullName evidence="2">Uncharacterized protein</fullName>
    </submittedName>
</protein>
<dbReference type="RefSeq" id="WP_110250583.1">
    <property type="nucleotide sequence ID" value="NZ_QJJR01000002.1"/>
</dbReference>
<reference evidence="2 3" key="1">
    <citation type="submission" date="2018-05" db="EMBL/GenBank/DDBJ databases">
        <title>Genomic Encyclopedia of Type Strains, Phase IV (KMG-IV): sequencing the most valuable type-strain genomes for metagenomic binning, comparative biology and taxonomic classification.</title>
        <authorList>
            <person name="Goeker M."/>
        </authorList>
    </citation>
    <scope>NUCLEOTIDE SEQUENCE [LARGE SCALE GENOMIC DNA]</scope>
    <source>
        <strain evidence="2 3">DSM 22440</strain>
    </source>
</reference>
<feature type="transmembrane region" description="Helical" evidence="1">
    <location>
        <begin position="86"/>
        <end position="103"/>
    </location>
</feature>
<organism evidence="2 3">
    <name type="scientific">Streptohalobacillus salinus</name>
    <dbReference type="NCBI Taxonomy" id="621096"/>
    <lineage>
        <taxon>Bacteria</taxon>
        <taxon>Bacillati</taxon>
        <taxon>Bacillota</taxon>
        <taxon>Bacilli</taxon>
        <taxon>Bacillales</taxon>
        <taxon>Bacillaceae</taxon>
        <taxon>Streptohalobacillus</taxon>
    </lineage>
</organism>
<name>A0A2V3WUR1_9BACI</name>
<sequence>MPEAFLLGPLVIKATMITTFLAFLLGSIFYWFLSPFKQEEKKAHLNRVVDGLIVFMITTFLGKILFNLALFFTDPLAVLAYPSDSRAFYIATVVTSFMIYRQVKRGKVDLAPFVDSLIRYLLISQFIWLFISLIATNYYVSIFHLTFYAILLICIVLIQPEAAFYWFVPSILIVYGFGLGLLTFVISTPLFGFYVHASYYFFIGILGVLVLVQSSGKSRYRIF</sequence>
<gene>
    <name evidence="2" type="ORF">DES38_102296</name>
</gene>
<accession>A0A2V3WUR1</accession>
<comment type="caution">
    <text evidence="2">The sequence shown here is derived from an EMBL/GenBank/DDBJ whole genome shotgun (WGS) entry which is preliminary data.</text>
</comment>
<evidence type="ECO:0000256" key="1">
    <source>
        <dbReference type="SAM" id="Phobius"/>
    </source>
</evidence>